<feature type="region of interest" description="Disordered" evidence="1">
    <location>
        <begin position="391"/>
        <end position="413"/>
    </location>
</feature>
<name>A0A0A2C1L4_PROMR</name>
<evidence type="ECO:0000313" key="3">
    <source>
        <dbReference type="EMBL" id="KGG19402.1"/>
    </source>
</evidence>
<feature type="domain" description="GST N-terminal" evidence="2">
    <location>
        <begin position="46"/>
        <end position="127"/>
    </location>
</feature>
<dbReference type="PANTHER" id="PTHR43968:SF14">
    <property type="entry name" value="GLUTATHIONE S-TRANSFERASE"/>
    <property type="match status" value="1"/>
</dbReference>
<dbReference type="CDD" id="cd00570">
    <property type="entry name" value="GST_N_family"/>
    <property type="match status" value="1"/>
</dbReference>
<dbReference type="GO" id="GO:0005737">
    <property type="term" value="C:cytoplasm"/>
    <property type="evidence" value="ECO:0007669"/>
    <property type="project" value="TreeGrafter"/>
</dbReference>
<dbReference type="EMBL" id="JNAX01000015">
    <property type="protein sequence ID" value="KGG19402.1"/>
    <property type="molecule type" value="Genomic_DNA"/>
</dbReference>
<reference evidence="4" key="1">
    <citation type="journal article" date="2014" name="Sci. Data">
        <title>Genomes of diverse isolates of the marine cyanobacterium Prochlorococcus.</title>
        <authorList>
            <person name="Biller S."/>
            <person name="Berube P."/>
            <person name="Thompson J."/>
            <person name="Kelly L."/>
            <person name="Roggensack S."/>
            <person name="Awad L."/>
            <person name="Roache-Johnson K."/>
            <person name="Ding H."/>
            <person name="Giovannoni S.J."/>
            <person name="Moore L.R."/>
            <person name="Chisholm S.W."/>
        </authorList>
    </citation>
    <scope>NUCLEOTIDE SEQUENCE [LARGE SCALE GENOMIC DNA]</scope>
    <source>
        <strain evidence="4">PAC1</strain>
    </source>
</reference>
<evidence type="ECO:0000259" key="2">
    <source>
        <dbReference type="PROSITE" id="PS50404"/>
    </source>
</evidence>
<dbReference type="PROSITE" id="PS50404">
    <property type="entry name" value="GST_NTER"/>
    <property type="match status" value="1"/>
</dbReference>
<dbReference type="PROSITE" id="PS51354">
    <property type="entry name" value="GLUTAREDOXIN_2"/>
    <property type="match status" value="1"/>
</dbReference>
<dbReference type="SUPFAM" id="SSF52833">
    <property type="entry name" value="Thioredoxin-like"/>
    <property type="match status" value="1"/>
</dbReference>
<protein>
    <submittedName>
        <fullName evidence="3">Glutaredoxin-like domain/phycoerythrin related domain fusion</fullName>
    </submittedName>
</protein>
<sequence>MNPTRNAMSWEELAIYAADPIDQINGLNNPYSSLRLFNKNESQAIVTLYRDNHAWCPYCQKVWIWLELKNIPYRIKKVTMRCYGEKERWYLKKVPSGMLPAIEIENQVITESDEILFVLEEIYGPLGQSLNENKVLEHRRLERELFSSWCNWLCRNSFFQAQEEQKKENFKNVANKFEKEIQKNASGWLTPVSTKNGEKPGSADVIFIPYVERMNASLAYYKGYSLREEHPIINTWLKNLEKLEEYRGTQGDFHTHAHDLPPQMGGCFTYSNKNQQLFAQEIDIGSGLGQLELVDLRVDQKSEQHFEALALERVLKHKERIVSVSPMKNKLFDQPLRAALTSMISKEDCHPEKNSASALRYLRDRISVPRDMPLLSGRLFRQALERTASIDGSDLGPEIPTRNRLDQNPIQFN</sequence>
<dbReference type="CDD" id="cd00299">
    <property type="entry name" value="GST_C_family"/>
    <property type="match status" value="1"/>
</dbReference>
<dbReference type="SUPFAM" id="SSF47616">
    <property type="entry name" value="GST C-terminal domain-like"/>
    <property type="match status" value="1"/>
</dbReference>
<dbReference type="InterPro" id="IPR036249">
    <property type="entry name" value="Thioredoxin-like_sf"/>
</dbReference>
<dbReference type="Gene3D" id="1.20.1050.10">
    <property type="match status" value="1"/>
</dbReference>
<dbReference type="InterPro" id="IPR040079">
    <property type="entry name" value="Glutathione_S-Trfase"/>
</dbReference>
<dbReference type="Pfam" id="PF13409">
    <property type="entry name" value="GST_N_2"/>
    <property type="match status" value="1"/>
</dbReference>
<dbReference type="SFLD" id="SFLDS00019">
    <property type="entry name" value="Glutathione_Transferase_(cytos"/>
    <property type="match status" value="1"/>
</dbReference>
<dbReference type="RefSeq" id="WP_036906996.1">
    <property type="nucleotide sequence ID" value="NZ_CP138967.1"/>
</dbReference>
<evidence type="ECO:0000313" key="4">
    <source>
        <dbReference type="Proteomes" id="UP000030392"/>
    </source>
</evidence>
<proteinExistence type="predicted"/>
<comment type="caution">
    <text evidence="3">The sequence shown here is derived from an EMBL/GenBank/DDBJ whole genome shotgun (WGS) entry which is preliminary data.</text>
</comment>
<evidence type="ECO:0000256" key="1">
    <source>
        <dbReference type="SAM" id="MobiDB-lite"/>
    </source>
</evidence>
<dbReference type="PANTHER" id="PTHR43968">
    <property type="match status" value="1"/>
</dbReference>
<organism evidence="3 4">
    <name type="scientific">Prochlorococcus marinus str. PAC1</name>
    <dbReference type="NCBI Taxonomy" id="59924"/>
    <lineage>
        <taxon>Bacteria</taxon>
        <taxon>Bacillati</taxon>
        <taxon>Cyanobacteriota</taxon>
        <taxon>Cyanophyceae</taxon>
        <taxon>Synechococcales</taxon>
        <taxon>Prochlorococcaceae</taxon>
        <taxon>Prochlorococcus</taxon>
    </lineage>
</organism>
<accession>A0A0A2C1L4</accession>
<dbReference type="Gene3D" id="3.40.30.10">
    <property type="entry name" value="Glutaredoxin"/>
    <property type="match status" value="1"/>
</dbReference>
<dbReference type="AlphaFoldDB" id="A0A0A2C1L4"/>
<dbReference type="InterPro" id="IPR036282">
    <property type="entry name" value="Glutathione-S-Trfase_C_sf"/>
</dbReference>
<dbReference type="InterPro" id="IPR004045">
    <property type="entry name" value="Glutathione_S-Trfase_N"/>
</dbReference>
<dbReference type="InterPro" id="IPR050983">
    <property type="entry name" value="GST_Omega/HSP26"/>
</dbReference>
<gene>
    <name evidence="3" type="ORF">EV03_1784</name>
</gene>
<dbReference type="Proteomes" id="UP000030392">
    <property type="component" value="Unassembled WGS sequence"/>
</dbReference>